<keyword evidence="1" id="KW-0472">Membrane</keyword>
<reference evidence="2" key="1">
    <citation type="journal article" date="2021" name="PeerJ">
        <title>Extensive microbial diversity within the chicken gut microbiome revealed by metagenomics and culture.</title>
        <authorList>
            <person name="Gilroy R."/>
            <person name="Ravi A."/>
            <person name="Getino M."/>
            <person name="Pursley I."/>
            <person name="Horton D.L."/>
            <person name="Alikhan N.F."/>
            <person name="Baker D."/>
            <person name="Gharbi K."/>
            <person name="Hall N."/>
            <person name="Watson M."/>
            <person name="Adriaenssens E.M."/>
            <person name="Foster-Nyarko E."/>
            <person name="Jarju S."/>
            <person name="Secka A."/>
            <person name="Antonio M."/>
            <person name="Oren A."/>
            <person name="Chaudhuri R.R."/>
            <person name="La Ragione R."/>
            <person name="Hildebrand F."/>
            <person name="Pallen M.J."/>
        </authorList>
    </citation>
    <scope>NUCLEOTIDE SEQUENCE</scope>
    <source>
        <strain evidence="2">ChiHjej12B11-16260</strain>
    </source>
</reference>
<feature type="transmembrane region" description="Helical" evidence="1">
    <location>
        <begin position="12"/>
        <end position="34"/>
    </location>
</feature>
<feature type="transmembrane region" description="Helical" evidence="1">
    <location>
        <begin position="215"/>
        <end position="235"/>
    </location>
</feature>
<organism evidence="2 3">
    <name type="scientific">Candidatus Barnesiella excrementipullorum</name>
    <dbReference type="NCBI Taxonomy" id="2838479"/>
    <lineage>
        <taxon>Bacteria</taxon>
        <taxon>Pseudomonadati</taxon>
        <taxon>Bacteroidota</taxon>
        <taxon>Bacteroidia</taxon>
        <taxon>Bacteroidales</taxon>
        <taxon>Barnesiellaceae</taxon>
        <taxon>Barnesiella</taxon>
    </lineage>
</organism>
<evidence type="ECO:0000313" key="2">
    <source>
        <dbReference type="EMBL" id="HIX45931.1"/>
    </source>
</evidence>
<accession>A0A9D1VS98</accession>
<feature type="transmembrane region" description="Helical" evidence="1">
    <location>
        <begin position="349"/>
        <end position="370"/>
    </location>
</feature>
<protein>
    <submittedName>
        <fullName evidence="2">Uncharacterized protein</fullName>
    </submittedName>
</protein>
<reference evidence="2" key="2">
    <citation type="submission" date="2021-04" db="EMBL/GenBank/DDBJ databases">
        <authorList>
            <person name="Gilroy R."/>
        </authorList>
    </citation>
    <scope>NUCLEOTIDE SEQUENCE</scope>
    <source>
        <strain evidence="2">ChiHjej12B11-16260</strain>
    </source>
</reference>
<evidence type="ECO:0000256" key="1">
    <source>
        <dbReference type="SAM" id="Phobius"/>
    </source>
</evidence>
<feature type="transmembrane region" description="Helical" evidence="1">
    <location>
        <begin position="94"/>
        <end position="113"/>
    </location>
</feature>
<evidence type="ECO:0000313" key="3">
    <source>
        <dbReference type="Proteomes" id="UP000824246"/>
    </source>
</evidence>
<feature type="transmembrane region" description="Helical" evidence="1">
    <location>
        <begin position="176"/>
        <end position="203"/>
    </location>
</feature>
<proteinExistence type="predicted"/>
<feature type="transmembrane region" description="Helical" evidence="1">
    <location>
        <begin position="319"/>
        <end position="337"/>
    </location>
</feature>
<dbReference type="Pfam" id="PF19528">
    <property type="entry name" value="DUF6056"/>
    <property type="match status" value="1"/>
</dbReference>
<dbReference type="Proteomes" id="UP000824246">
    <property type="component" value="Unassembled WGS sequence"/>
</dbReference>
<keyword evidence="1" id="KW-0812">Transmembrane</keyword>
<keyword evidence="1" id="KW-1133">Transmembrane helix</keyword>
<sequence>MVRNSSPGEKRLLCVVYVAMAVYVYAMNSFMPYYDDDIWYSYRYVAAEELSPLRHIGDVFESQYWHYIDENGRAVVHVLLQTLLGFLPETLFDILNTVMFLLLLTLVAGRVAGSLRFSTVLFAGAALLWLLPAGDYLFYWAAGSLNYMWTSAAVLLFVAVWDDVRRGGRLTRRYPALWVVLSFLAGWSHEALALPVCAALLLWMALHHRRVGCNMLTLVTLAFCAGSLALAFAPSMGERTELLWAGGMWRERIEALVVRLRELRALPLLYAVWLVSLLTRRGRRLLRLYGRRYSFWLYVHVASLLFTIYVGCSTSNMRPFYGLEFFSVLLLTAYWALLSRHIASRAVRLFSFALSMVWVIWALAVSVAAYRVGTTHRALFDDYKTSGNGVVYLPYDTVSPLLRPWVMDLRQRYLVDWEGDWRCFVIPLSERLDTVMRVPRPMLSRDSCGCYELYNRYICVFPAELRDVVEQPQAFFTEEHRVPGDNPFYQPAGGRYMIASLDSVPADAEYGWSYEPVSWRDPAYSLSGVLRRMIAPASYPEAEPVLFPDTVLLPGGARYMMVELPRYRRVRSVEPLR</sequence>
<dbReference type="EMBL" id="DXFB01000178">
    <property type="protein sequence ID" value="HIX45931.1"/>
    <property type="molecule type" value="Genomic_DNA"/>
</dbReference>
<feature type="transmembrane region" description="Helical" evidence="1">
    <location>
        <begin position="147"/>
        <end position="164"/>
    </location>
</feature>
<feature type="transmembrane region" description="Helical" evidence="1">
    <location>
        <begin position="295"/>
        <end position="312"/>
    </location>
</feature>
<name>A0A9D1VS98_9BACT</name>
<gene>
    <name evidence="2" type="ORF">H9982_06890</name>
</gene>
<feature type="transmembrane region" description="Helical" evidence="1">
    <location>
        <begin position="120"/>
        <end position="141"/>
    </location>
</feature>
<dbReference type="InterPro" id="IPR045691">
    <property type="entry name" value="DUF6056"/>
</dbReference>
<dbReference type="AlphaFoldDB" id="A0A9D1VS98"/>
<comment type="caution">
    <text evidence="2">The sequence shown here is derived from an EMBL/GenBank/DDBJ whole genome shotgun (WGS) entry which is preliminary data.</text>
</comment>